<proteinExistence type="predicted"/>
<evidence type="ECO:0000313" key="2">
    <source>
        <dbReference type="EnsemblPlants" id="KQL15118"/>
    </source>
</evidence>
<dbReference type="HOGENOM" id="CLU_2201610_0_0_1"/>
<dbReference type="Proteomes" id="UP000004995">
    <property type="component" value="Unassembled WGS sequence"/>
</dbReference>
<reference evidence="2" key="2">
    <citation type="submission" date="2018-08" db="UniProtKB">
        <authorList>
            <consortium name="EnsemblPlants"/>
        </authorList>
    </citation>
    <scope>IDENTIFICATION</scope>
    <source>
        <strain evidence="2">Yugu1</strain>
    </source>
</reference>
<reference evidence="3" key="1">
    <citation type="journal article" date="2012" name="Nat. Biotechnol.">
        <title>Reference genome sequence of the model plant Setaria.</title>
        <authorList>
            <person name="Bennetzen J.L."/>
            <person name="Schmutz J."/>
            <person name="Wang H."/>
            <person name="Percifield R."/>
            <person name="Hawkins J."/>
            <person name="Pontaroli A.C."/>
            <person name="Estep M."/>
            <person name="Feng L."/>
            <person name="Vaughn J.N."/>
            <person name="Grimwood J."/>
            <person name="Jenkins J."/>
            <person name="Barry K."/>
            <person name="Lindquist E."/>
            <person name="Hellsten U."/>
            <person name="Deshpande S."/>
            <person name="Wang X."/>
            <person name="Wu X."/>
            <person name="Mitros T."/>
            <person name="Triplett J."/>
            <person name="Yang X."/>
            <person name="Ye C.Y."/>
            <person name="Mauro-Herrera M."/>
            <person name="Wang L."/>
            <person name="Li P."/>
            <person name="Sharma M."/>
            <person name="Sharma R."/>
            <person name="Ronald P.C."/>
            <person name="Panaud O."/>
            <person name="Kellogg E.A."/>
            <person name="Brutnell T.P."/>
            <person name="Doust A.N."/>
            <person name="Tuskan G.A."/>
            <person name="Rokhsar D."/>
            <person name="Devos K.M."/>
        </authorList>
    </citation>
    <scope>NUCLEOTIDE SEQUENCE [LARGE SCALE GENOMIC DNA]</scope>
    <source>
        <strain evidence="3">cv. Yugu1</strain>
    </source>
</reference>
<keyword evidence="3" id="KW-1185">Reference proteome</keyword>
<evidence type="ECO:0000313" key="3">
    <source>
        <dbReference type="Proteomes" id="UP000004995"/>
    </source>
</evidence>
<protein>
    <submittedName>
        <fullName evidence="2">Uncharacterized protein</fullName>
    </submittedName>
</protein>
<dbReference type="EMBL" id="AGNK02001658">
    <property type="status" value="NOT_ANNOTATED_CDS"/>
    <property type="molecule type" value="Genomic_DNA"/>
</dbReference>
<dbReference type="OMA" id="IGHPGNG"/>
<dbReference type="AlphaFoldDB" id="K3ZEE9"/>
<sequence length="108" mass="11866">MAPPGPRHCRRLAAVSPRCIAAAGRAAIAPLVSSAPKQFQTRSYYRHYISSGGGYRTKKRPPLRRGQLKRRIVRTISKLVVPSSADDGGRPSQAAAVDRRFIREPSDN</sequence>
<evidence type="ECO:0000256" key="1">
    <source>
        <dbReference type="SAM" id="MobiDB-lite"/>
    </source>
</evidence>
<dbReference type="InParanoid" id="K3ZEE9"/>
<name>K3ZEE9_SETIT</name>
<dbReference type="Gramene" id="KQL15118">
    <property type="protein sequence ID" value="KQL15118"/>
    <property type="gene ID" value="SETIT_024944mg"/>
</dbReference>
<organism evidence="2 3">
    <name type="scientific">Setaria italica</name>
    <name type="common">Foxtail millet</name>
    <name type="synonym">Panicum italicum</name>
    <dbReference type="NCBI Taxonomy" id="4555"/>
    <lineage>
        <taxon>Eukaryota</taxon>
        <taxon>Viridiplantae</taxon>
        <taxon>Streptophyta</taxon>
        <taxon>Embryophyta</taxon>
        <taxon>Tracheophyta</taxon>
        <taxon>Spermatophyta</taxon>
        <taxon>Magnoliopsida</taxon>
        <taxon>Liliopsida</taxon>
        <taxon>Poales</taxon>
        <taxon>Poaceae</taxon>
        <taxon>PACMAD clade</taxon>
        <taxon>Panicoideae</taxon>
        <taxon>Panicodae</taxon>
        <taxon>Paniceae</taxon>
        <taxon>Cenchrinae</taxon>
        <taxon>Setaria</taxon>
    </lineage>
</organism>
<feature type="region of interest" description="Disordered" evidence="1">
    <location>
        <begin position="82"/>
        <end position="108"/>
    </location>
</feature>
<accession>K3ZEE9</accession>
<feature type="compositionally biased region" description="Basic and acidic residues" evidence="1">
    <location>
        <begin position="97"/>
        <end position="108"/>
    </location>
</feature>
<dbReference type="EnsemblPlants" id="KQL15118">
    <property type="protein sequence ID" value="KQL15118"/>
    <property type="gene ID" value="SETIT_024944mg"/>
</dbReference>